<dbReference type="Proteomes" id="UP000243106">
    <property type="component" value="Unassembled WGS sequence"/>
</dbReference>
<feature type="transmembrane region" description="Helical" evidence="7">
    <location>
        <begin position="133"/>
        <end position="153"/>
    </location>
</feature>
<dbReference type="GO" id="GO:0005886">
    <property type="term" value="C:plasma membrane"/>
    <property type="evidence" value="ECO:0007669"/>
    <property type="project" value="UniProtKB-SubCell"/>
</dbReference>
<dbReference type="InterPro" id="IPR022791">
    <property type="entry name" value="L-PG_synthase/AglD"/>
</dbReference>
<keyword evidence="4 7" id="KW-1133">Transmembrane helix</keyword>
<name>A0A1I5Y931_9RHOB</name>
<gene>
    <name evidence="8" type="ORF">SAMN05421853_10554</name>
</gene>
<dbReference type="AlphaFoldDB" id="A0A1I5Y931"/>
<dbReference type="PANTHER" id="PTHR40277">
    <property type="entry name" value="BLL5419 PROTEIN"/>
    <property type="match status" value="1"/>
</dbReference>
<dbReference type="STRING" id="93684.SAMN05421853_10554"/>
<evidence type="ECO:0000256" key="1">
    <source>
        <dbReference type="ARBA" id="ARBA00004651"/>
    </source>
</evidence>
<evidence type="ECO:0000313" key="8">
    <source>
        <dbReference type="EMBL" id="SFQ40427.1"/>
    </source>
</evidence>
<dbReference type="EMBL" id="FOXV01000005">
    <property type="protein sequence ID" value="SFQ40427.1"/>
    <property type="molecule type" value="Genomic_DNA"/>
</dbReference>
<sequence length="347" mass="35719">MRRVTEKMPSWLPRAMQIAIGGALLVLLWQSADGRAALESLAGADPVWLIAAFAALSVQTILSALRWRLTAAQLGIRLGRLHALGEYYMAQLVNQSLPGGMIGDAGRAVRARGQAGLWASGQAVIFERLAGQVAMVFFLALGVLATLAVPGGLDWPAWLLWPTLTALALALLSPLALLGARRLPGSAGQGARVFAGSVHRALLDRDILPAQIGLSLGTALFNLAGFAFAAKAVGITLGLGAVAALVPLILLSMLIPLSVSGWGVREGTAAVLLPLAGVATSAALAASVAFGLVFIATALPGLAVLWLSPSRTGQKPAEAETGPRDAASGLARRGSRPRLGPPTERVS</sequence>
<reference evidence="9" key="1">
    <citation type="submission" date="2016-10" db="EMBL/GenBank/DDBJ databases">
        <authorList>
            <person name="Varghese N."/>
            <person name="Submissions S."/>
        </authorList>
    </citation>
    <scope>NUCLEOTIDE SEQUENCE [LARGE SCALE GENOMIC DNA]</scope>
    <source>
        <strain evidence="9">JCM 10271</strain>
    </source>
</reference>
<feature type="transmembrane region" description="Helical" evidence="7">
    <location>
        <begin position="159"/>
        <end position="180"/>
    </location>
</feature>
<dbReference type="Pfam" id="PF03706">
    <property type="entry name" value="LPG_synthase_TM"/>
    <property type="match status" value="1"/>
</dbReference>
<dbReference type="RefSeq" id="WP_245760216.1">
    <property type="nucleotide sequence ID" value="NZ_FOXV01000005.1"/>
</dbReference>
<feature type="transmembrane region" description="Helical" evidence="7">
    <location>
        <begin position="207"/>
        <end position="229"/>
    </location>
</feature>
<feature type="transmembrane region" description="Helical" evidence="7">
    <location>
        <begin position="271"/>
        <end position="299"/>
    </location>
</feature>
<evidence type="ECO:0000256" key="7">
    <source>
        <dbReference type="SAM" id="Phobius"/>
    </source>
</evidence>
<keyword evidence="2" id="KW-1003">Cell membrane</keyword>
<comment type="subcellular location">
    <subcellularLocation>
        <location evidence="1">Cell membrane</location>
        <topology evidence="1">Multi-pass membrane protein</topology>
    </subcellularLocation>
</comment>
<dbReference type="PANTHER" id="PTHR40277:SF1">
    <property type="entry name" value="BLL5419 PROTEIN"/>
    <property type="match status" value="1"/>
</dbReference>
<evidence type="ECO:0000256" key="6">
    <source>
        <dbReference type="SAM" id="MobiDB-lite"/>
    </source>
</evidence>
<evidence type="ECO:0000256" key="2">
    <source>
        <dbReference type="ARBA" id="ARBA00022475"/>
    </source>
</evidence>
<organism evidence="8 9">
    <name type="scientific">Roseivivax halotolerans</name>
    <dbReference type="NCBI Taxonomy" id="93684"/>
    <lineage>
        <taxon>Bacteria</taxon>
        <taxon>Pseudomonadati</taxon>
        <taxon>Pseudomonadota</taxon>
        <taxon>Alphaproteobacteria</taxon>
        <taxon>Rhodobacterales</taxon>
        <taxon>Roseobacteraceae</taxon>
        <taxon>Roseivivax</taxon>
    </lineage>
</organism>
<evidence type="ECO:0000256" key="5">
    <source>
        <dbReference type="ARBA" id="ARBA00023136"/>
    </source>
</evidence>
<proteinExistence type="predicted"/>
<keyword evidence="9" id="KW-1185">Reference proteome</keyword>
<keyword evidence="5 7" id="KW-0472">Membrane</keyword>
<evidence type="ECO:0000256" key="4">
    <source>
        <dbReference type="ARBA" id="ARBA00022989"/>
    </source>
</evidence>
<keyword evidence="3 7" id="KW-0812">Transmembrane</keyword>
<feature type="transmembrane region" description="Helical" evidence="7">
    <location>
        <begin position="46"/>
        <end position="67"/>
    </location>
</feature>
<feature type="transmembrane region" description="Helical" evidence="7">
    <location>
        <begin position="235"/>
        <end position="259"/>
    </location>
</feature>
<evidence type="ECO:0000256" key="3">
    <source>
        <dbReference type="ARBA" id="ARBA00022692"/>
    </source>
</evidence>
<protein>
    <submittedName>
        <fullName evidence="8">Uncharacterized membrane protein YbhN, UPF0104 family</fullName>
    </submittedName>
</protein>
<evidence type="ECO:0000313" key="9">
    <source>
        <dbReference type="Proteomes" id="UP000243106"/>
    </source>
</evidence>
<feature type="region of interest" description="Disordered" evidence="6">
    <location>
        <begin position="313"/>
        <end position="347"/>
    </location>
</feature>
<accession>A0A1I5Y931</accession>